<evidence type="ECO:0000256" key="2">
    <source>
        <dbReference type="ARBA" id="ARBA00023235"/>
    </source>
</evidence>
<dbReference type="AlphaFoldDB" id="A0A9X4R1G8"/>
<dbReference type="GO" id="GO:0004034">
    <property type="term" value="F:aldose 1-epimerase activity"/>
    <property type="evidence" value="ECO:0007669"/>
    <property type="project" value="TreeGrafter"/>
</dbReference>
<reference evidence="4" key="1">
    <citation type="submission" date="2022-05" db="EMBL/GenBank/DDBJ databases">
        <title>Comparative genomics of Staphylococcus equorum isolates.</title>
        <authorList>
            <person name="Luelf R.H."/>
        </authorList>
    </citation>
    <scope>NUCLEOTIDE SEQUENCE</scope>
    <source>
        <strain evidence="4">TMW 2.2343</strain>
    </source>
</reference>
<dbReference type="InterPro" id="IPR014718">
    <property type="entry name" value="GH-type_carb-bd"/>
</dbReference>
<name>A0A9X4R1G8_9STAP</name>
<evidence type="ECO:0000313" key="5">
    <source>
        <dbReference type="Proteomes" id="UP001152302"/>
    </source>
</evidence>
<keyword evidence="3" id="KW-0119">Carbohydrate metabolism</keyword>
<sequence>MFAKVESQSNGIDLIKIDNEETKIVFTNYGARIVSWKYDDNNIVLGNVVEADEFYEENPFHFGATIGRYGGRIANATFELDGKTYQLDANNGTHNIHGGPEGIGTRFFDYEIEEQVGQVKVIFTTTIKSSDDHFPGDIELEVIHTYDVDHKWTIEYKATATEKTLFNPMNHVYFNLNRDNNVIDNHSIASSKLDMYLLGDDNIVKSMKPIDLVDTFKEENIQFKDIFTSDHPVVKAQMEHFGGIDHPFDIGGNEMTVENKRFLLTVNTDMPNVVIFTFNDTTSWQSDFNIYKAHSGFTLETQCIPNDINLMGDKAPSILEANQPYYSKTSYKIFEKEL</sequence>
<comment type="similarity">
    <text evidence="1">Belongs to the aldose epimerase family.</text>
</comment>
<dbReference type="CDD" id="cd09019">
    <property type="entry name" value="galactose_mutarotase_like"/>
    <property type="match status" value="1"/>
</dbReference>
<dbReference type="Proteomes" id="UP001152302">
    <property type="component" value="Unassembled WGS sequence"/>
</dbReference>
<dbReference type="GO" id="GO:0006006">
    <property type="term" value="P:glucose metabolic process"/>
    <property type="evidence" value="ECO:0007669"/>
    <property type="project" value="TreeGrafter"/>
</dbReference>
<dbReference type="EMBL" id="JAMBPX010000007">
    <property type="protein sequence ID" value="MDG0859917.1"/>
    <property type="molecule type" value="Genomic_DNA"/>
</dbReference>
<dbReference type="PANTHER" id="PTHR10091:SF0">
    <property type="entry name" value="GALACTOSE MUTAROTASE"/>
    <property type="match status" value="1"/>
</dbReference>
<evidence type="ECO:0000256" key="3">
    <source>
        <dbReference type="ARBA" id="ARBA00023277"/>
    </source>
</evidence>
<evidence type="ECO:0000256" key="1">
    <source>
        <dbReference type="ARBA" id="ARBA00006206"/>
    </source>
</evidence>
<evidence type="ECO:0000313" key="4">
    <source>
        <dbReference type="EMBL" id="MDG0859917.1"/>
    </source>
</evidence>
<dbReference type="InterPro" id="IPR008183">
    <property type="entry name" value="Aldose_1/G6P_1-epimerase"/>
</dbReference>
<accession>A0A9X4R1G8</accession>
<dbReference type="InterPro" id="IPR047215">
    <property type="entry name" value="Galactose_mutarotase-like"/>
</dbReference>
<dbReference type="SUPFAM" id="SSF74650">
    <property type="entry name" value="Galactose mutarotase-like"/>
    <property type="match status" value="1"/>
</dbReference>
<dbReference type="RefSeq" id="WP_277581674.1">
    <property type="nucleotide sequence ID" value="NZ_JAMBPV010000006.1"/>
</dbReference>
<dbReference type="GO" id="GO:0030246">
    <property type="term" value="F:carbohydrate binding"/>
    <property type="evidence" value="ECO:0007669"/>
    <property type="project" value="InterPro"/>
</dbReference>
<keyword evidence="2" id="KW-0413">Isomerase</keyword>
<dbReference type="Pfam" id="PF01263">
    <property type="entry name" value="Aldose_epim"/>
    <property type="match status" value="1"/>
</dbReference>
<dbReference type="PANTHER" id="PTHR10091">
    <property type="entry name" value="ALDOSE-1-EPIMERASE"/>
    <property type="match status" value="1"/>
</dbReference>
<dbReference type="Gene3D" id="2.70.98.10">
    <property type="match status" value="1"/>
</dbReference>
<dbReference type="InterPro" id="IPR011013">
    <property type="entry name" value="Gal_mutarotase_sf_dom"/>
</dbReference>
<protein>
    <submittedName>
        <fullName evidence="4">Galactose mutarotase</fullName>
    </submittedName>
</protein>
<organism evidence="4 5">
    <name type="scientific">Staphylococcus equorum</name>
    <dbReference type="NCBI Taxonomy" id="246432"/>
    <lineage>
        <taxon>Bacteria</taxon>
        <taxon>Bacillati</taxon>
        <taxon>Bacillota</taxon>
        <taxon>Bacilli</taxon>
        <taxon>Bacillales</taxon>
        <taxon>Staphylococcaceae</taxon>
        <taxon>Staphylococcus</taxon>
    </lineage>
</organism>
<gene>
    <name evidence="4" type="ORF">M4L21_11315</name>
</gene>
<comment type="caution">
    <text evidence="4">The sequence shown here is derived from an EMBL/GenBank/DDBJ whole genome shotgun (WGS) entry which is preliminary data.</text>
</comment>
<dbReference type="GO" id="GO:0005737">
    <property type="term" value="C:cytoplasm"/>
    <property type="evidence" value="ECO:0007669"/>
    <property type="project" value="TreeGrafter"/>
</dbReference>
<dbReference type="GO" id="GO:0033499">
    <property type="term" value="P:galactose catabolic process via UDP-galactose, Leloir pathway"/>
    <property type="evidence" value="ECO:0007669"/>
    <property type="project" value="TreeGrafter"/>
</dbReference>
<proteinExistence type="inferred from homology"/>